<dbReference type="AlphaFoldDB" id="A0A9J6CR37"/>
<dbReference type="EC" id="2.7.1.15" evidence="2 12"/>
<evidence type="ECO:0000256" key="4">
    <source>
        <dbReference type="ARBA" id="ARBA00022679"/>
    </source>
</evidence>
<dbReference type="Pfam" id="PF00294">
    <property type="entry name" value="PfkB"/>
    <property type="match status" value="1"/>
</dbReference>
<dbReference type="InterPro" id="IPR002139">
    <property type="entry name" value="Ribo/fructo_kinase"/>
</dbReference>
<keyword evidence="15" id="KW-1185">Reference proteome</keyword>
<dbReference type="GO" id="GO:0019303">
    <property type="term" value="P:D-ribose catabolic process"/>
    <property type="evidence" value="ECO:0007669"/>
    <property type="project" value="UniProtKB-UniRule"/>
</dbReference>
<feature type="binding site" evidence="12">
    <location>
        <begin position="256"/>
        <end position="257"/>
    </location>
    <ligand>
        <name>ATP</name>
        <dbReference type="ChEBI" id="CHEBI:30616"/>
    </ligand>
</feature>
<keyword evidence="10 12" id="KW-0630">Potassium</keyword>
<evidence type="ECO:0000313" key="14">
    <source>
        <dbReference type="EMBL" id="KAG5684681.1"/>
    </source>
</evidence>
<dbReference type="Proteomes" id="UP001107558">
    <property type="component" value="Chromosome 1"/>
</dbReference>
<keyword evidence="12" id="KW-0963">Cytoplasm</keyword>
<dbReference type="HAMAP" id="MF_01987">
    <property type="entry name" value="Ribokinase"/>
    <property type="match status" value="1"/>
</dbReference>
<sequence>MFDVLVFGSCMIDFISYVNRMPKSGETIHSQGYEVGFGGKGANQAIASARLGCKTAMIGKIGNDGYGKKYKEHFEKEGINTDFLESEGEHSGVALIIVNSIDGNNQIVINANANKYMSADICEKAKNIFEQSKILICQLEIPLDATIKALKMFNGLSILNAAPALENLPNIAYKLPNIFCVNELEAEELTKITFNKVEDAKQIIQSLIREKGCKIVIMTLGKYGAALNIEEESDKKIYHVPVPSKNNLVVDTTGAGDCFIAALAYFYSKYPKASLLQKVAASISIATHSVQYKGTQSSYINFPNIDPLTEKFEHHEL</sequence>
<accession>A0A9J6CR37</accession>
<evidence type="ECO:0000256" key="10">
    <source>
        <dbReference type="ARBA" id="ARBA00022958"/>
    </source>
</evidence>
<feature type="binding site" evidence="12">
    <location>
        <position position="251"/>
    </location>
    <ligand>
        <name>K(+)</name>
        <dbReference type="ChEBI" id="CHEBI:29103"/>
    </ligand>
</feature>
<feature type="binding site" evidence="12">
    <location>
        <begin position="39"/>
        <end position="43"/>
    </location>
    <ligand>
        <name>substrate</name>
    </ligand>
</feature>
<protein>
    <recommendedName>
        <fullName evidence="3 12">Ribokinase</fullName>
        <shortName evidence="12">RK</shortName>
        <ecNumber evidence="2 12">2.7.1.15</ecNumber>
    </recommendedName>
</protein>
<comment type="similarity">
    <text evidence="12">Belongs to the carbohydrate kinase PfkB family. Ribokinase subfamily.</text>
</comment>
<evidence type="ECO:0000256" key="3">
    <source>
        <dbReference type="ARBA" id="ARBA00016943"/>
    </source>
</evidence>
<keyword evidence="11 12" id="KW-0119">Carbohydrate metabolism</keyword>
<keyword evidence="6 12" id="KW-0547">Nucleotide-binding</keyword>
<comment type="similarity">
    <text evidence="1">Belongs to the carbohydrate kinase pfkB family.</text>
</comment>
<evidence type="ECO:0000256" key="9">
    <source>
        <dbReference type="ARBA" id="ARBA00022842"/>
    </source>
</evidence>
<evidence type="ECO:0000256" key="12">
    <source>
        <dbReference type="HAMAP-Rule" id="MF_03215"/>
    </source>
</evidence>
<evidence type="ECO:0000256" key="2">
    <source>
        <dbReference type="ARBA" id="ARBA00012035"/>
    </source>
</evidence>
<gene>
    <name evidence="14" type="ORF">PVAND_013898</name>
</gene>
<proteinExistence type="inferred from homology"/>
<comment type="caution">
    <text evidence="12">Lacks conserved residue(s) required for the propagation of feature annotation.</text>
</comment>
<dbReference type="PROSITE" id="PS00584">
    <property type="entry name" value="PFKB_KINASES_2"/>
    <property type="match status" value="1"/>
</dbReference>
<comment type="subcellular location">
    <subcellularLocation>
        <location evidence="12">Cytoplasm</location>
    </subcellularLocation>
    <subcellularLocation>
        <location evidence="12">Nucleus</location>
    </subcellularLocation>
</comment>
<dbReference type="CDD" id="cd01174">
    <property type="entry name" value="ribokinase"/>
    <property type="match status" value="1"/>
</dbReference>
<comment type="catalytic activity">
    <reaction evidence="12">
        <text>D-ribose + ATP = D-ribose 5-phosphate + ADP + H(+)</text>
        <dbReference type="Rhea" id="RHEA:13697"/>
        <dbReference type="ChEBI" id="CHEBI:15378"/>
        <dbReference type="ChEBI" id="CHEBI:30616"/>
        <dbReference type="ChEBI" id="CHEBI:47013"/>
        <dbReference type="ChEBI" id="CHEBI:78346"/>
        <dbReference type="ChEBI" id="CHEBI:456216"/>
        <dbReference type="EC" id="2.7.1.15"/>
    </reaction>
</comment>
<dbReference type="InterPro" id="IPR011877">
    <property type="entry name" value="Ribokinase"/>
</dbReference>
<comment type="activity regulation">
    <text evidence="12">Activated by a monovalent cation that binds near, but not in, the active site. The most likely occupant of the site in vivo is potassium. Ion binding induces a conformational change that may alter substrate affinity.</text>
</comment>
<dbReference type="InterPro" id="IPR029056">
    <property type="entry name" value="Ribokinase-like"/>
</dbReference>
<evidence type="ECO:0000256" key="6">
    <source>
        <dbReference type="ARBA" id="ARBA00022741"/>
    </source>
</evidence>
<feature type="binding site" evidence="12">
    <location>
        <position position="292"/>
    </location>
    <ligand>
        <name>K(+)</name>
        <dbReference type="ChEBI" id="CHEBI:29103"/>
    </ligand>
</feature>
<feature type="binding site" evidence="12">
    <location>
        <begin position="219"/>
        <end position="224"/>
    </location>
    <ligand>
        <name>ATP</name>
        <dbReference type="ChEBI" id="CHEBI:30616"/>
    </ligand>
</feature>
<reference evidence="14" key="1">
    <citation type="submission" date="2021-03" db="EMBL/GenBank/DDBJ databases">
        <title>Chromosome level genome of the anhydrobiotic midge Polypedilum vanderplanki.</title>
        <authorList>
            <person name="Yoshida Y."/>
            <person name="Kikawada T."/>
            <person name="Gusev O."/>
        </authorList>
    </citation>
    <scope>NUCLEOTIDE SEQUENCE</scope>
    <source>
        <strain evidence="14">NIAS01</strain>
        <tissue evidence="14">Whole body or cell culture</tissue>
    </source>
</reference>
<feature type="binding site" evidence="12">
    <location>
        <begin position="11"/>
        <end position="13"/>
    </location>
    <ligand>
        <name>substrate</name>
    </ligand>
</feature>
<name>A0A9J6CR37_POLVA</name>
<keyword evidence="9 12" id="KW-0460">Magnesium</keyword>
<evidence type="ECO:0000256" key="7">
    <source>
        <dbReference type="ARBA" id="ARBA00022777"/>
    </source>
</evidence>
<keyword evidence="12" id="KW-0539">Nucleus</keyword>
<dbReference type="SUPFAM" id="SSF53613">
    <property type="entry name" value="Ribokinase-like"/>
    <property type="match status" value="1"/>
</dbReference>
<dbReference type="PRINTS" id="PR00990">
    <property type="entry name" value="RIBOKINASE"/>
</dbReference>
<comment type="subunit">
    <text evidence="12">Homodimer.</text>
</comment>
<feature type="binding site" evidence="12">
    <location>
        <position position="253"/>
    </location>
    <ligand>
        <name>K(+)</name>
        <dbReference type="ChEBI" id="CHEBI:29103"/>
    </ligand>
</feature>
<feature type="binding site" evidence="12">
    <location>
        <position position="289"/>
    </location>
    <ligand>
        <name>K(+)</name>
        <dbReference type="ChEBI" id="CHEBI:29103"/>
    </ligand>
</feature>
<comment type="caution">
    <text evidence="14">The sequence shown here is derived from an EMBL/GenBank/DDBJ whole genome shotgun (WGS) entry which is preliminary data.</text>
</comment>
<dbReference type="GO" id="GO:0005829">
    <property type="term" value="C:cytosol"/>
    <property type="evidence" value="ECO:0007669"/>
    <property type="project" value="TreeGrafter"/>
</dbReference>
<comment type="function">
    <text evidence="12">Catalyzes the phosphorylation of ribose at O-5 in a reaction requiring ATP and magnesium. The resulting D-ribose-5-phosphate can then be used either for sythesis of nucleotides, histidine, and tryptophan, or as a component of the pentose phosphate pathway.</text>
</comment>
<keyword evidence="8 12" id="KW-0067">ATP-binding</keyword>
<dbReference type="InterPro" id="IPR011611">
    <property type="entry name" value="PfkB_dom"/>
</dbReference>
<evidence type="ECO:0000256" key="5">
    <source>
        <dbReference type="ARBA" id="ARBA00022723"/>
    </source>
</evidence>
<evidence type="ECO:0000256" key="8">
    <source>
        <dbReference type="ARBA" id="ARBA00022840"/>
    </source>
</evidence>
<evidence type="ECO:0000256" key="11">
    <source>
        <dbReference type="ARBA" id="ARBA00023277"/>
    </source>
</evidence>
<feature type="binding site" evidence="12">
    <location>
        <position position="182"/>
    </location>
    <ligand>
        <name>ATP</name>
        <dbReference type="ChEBI" id="CHEBI:30616"/>
    </ligand>
</feature>
<dbReference type="PANTHER" id="PTHR10584:SF166">
    <property type="entry name" value="RIBOKINASE"/>
    <property type="match status" value="1"/>
</dbReference>
<feature type="binding site" evidence="12">
    <location>
        <position position="140"/>
    </location>
    <ligand>
        <name>substrate</name>
    </ligand>
</feature>
<feature type="binding site" evidence="12">
    <location>
        <position position="298"/>
    </location>
    <ligand>
        <name>K(+)</name>
        <dbReference type="ChEBI" id="CHEBI:29103"/>
    </ligand>
</feature>
<keyword evidence="4 12" id="KW-0808">Transferase</keyword>
<dbReference type="GO" id="GO:0046872">
    <property type="term" value="F:metal ion binding"/>
    <property type="evidence" value="ECO:0007669"/>
    <property type="project" value="UniProtKB-KW"/>
</dbReference>
<comment type="cofactor">
    <cofactor evidence="12">
        <name>Mg(2+)</name>
        <dbReference type="ChEBI" id="CHEBI:18420"/>
    </cofactor>
    <text evidence="12">Requires a divalent cation, most likely magnesium in vivo, as an electrophilic catalyst to aid phosphoryl group transfer. It is the chelate of the metal and the nucleotide that is the actual substrate.</text>
</comment>
<dbReference type="Gene3D" id="3.40.1190.20">
    <property type="match status" value="1"/>
</dbReference>
<feature type="binding site" evidence="12">
    <location>
        <position position="294"/>
    </location>
    <ligand>
        <name>K(+)</name>
        <dbReference type="ChEBI" id="CHEBI:29103"/>
    </ligand>
</feature>
<feature type="active site" description="Proton acceptor" evidence="12">
    <location>
        <position position="257"/>
    </location>
</feature>
<feature type="binding site" evidence="12">
    <location>
        <position position="257"/>
    </location>
    <ligand>
        <name>substrate</name>
    </ligand>
</feature>
<dbReference type="PROSITE" id="PS00583">
    <property type="entry name" value="PFKB_KINASES_1"/>
    <property type="match status" value="1"/>
</dbReference>
<keyword evidence="5 12" id="KW-0479">Metal-binding</keyword>
<feature type="domain" description="Carbohydrate kinase PfkB" evidence="13">
    <location>
        <begin position="2"/>
        <end position="298"/>
    </location>
</feature>
<dbReference type="InterPro" id="IPR002173">
    <property type="entry name" value="Carboh/pur_kinase_PfkB_CS"/>
</dbReference>
<dbReference type="GO" id="GO:0005634">
    <property type="term" value="C:nucleus"/>
    <property type="evidence" value="ECO:0007669"/>
    <property type="project" value="UniProtKB-SubCell"/>
</dbReference>
<dbReference type="OrthoDB" id="415590at2759"/>
<organism evidence="14 15">
    <name type="scientific">Polypedilum vanderplanki</name>
    <name type="common">Sleeping chironomid midge</name>
    <dbReference type="NCBI Taxonomy" id="319348"/>
    <lineage>
        <taxon>Eukaryota</taxon>
        <taxon>Metazoa</taxon>
        <taxon>Ecdysozoa</taxon>
        <taxon>Arthropoda</taxon>
        <taxon>Hexapoda</taxon>
        <taxon>Insecta</taxon>
        <taxon>Pterygota</taxon>
        <taxon>Neoptera</taxon>
        <taxon>Endopterygota</taxon>
        <taxon>Diptera</taxon>
        <taxon>Nematocera</taxon>
        <taxon>Chironomoidea</taxon>
        <taxon>Chironomidae</taxon>
        <taxon>Chironominae</taxon>
        <taxon>Polypedilum</taxon>
        <taxon>Polypedilum</taxon>
    </lineage>
</organism>
<dbReference type="EMBL" id="JADBJN010000001">
    <property type="protein sequence ID" value="KAG5684681.1"/>
    <property type="molecule type" value="Genomic_DNA"/>
</dbReference>
<evidence type="ECO:0000313" key="15">
    <source>
        <dbReference type="Proteomes" id="UP001107558"/>
    </source>
</evidence>
<keyword evidence="7 12" id="KW-0418">Kinase</keyword>
<comment type="pathway">
    <text evidence="12">Carbohydrate metabolism; D-ribose degradation; D-ribose 5-phosphate from beta-D-ribopyranose: step 2/2.</text>
</comment>
<evidence type="ECO:0000256" key="1">
    <source>
        <dbReference type="ARBA" id="ARBA00005380"/>
    </source>
</evidence>
<dbReference type="GO" id="GO:0004747">
    <property type="term" value="F:ribokinase activity"/>
    <property type="evidence" value="ECO:0007669"/>
    <property type="project" value="UniProtKB-UniRule"/>
</dbReference>
<dbReference type="PANTHER" id="PTHR10584">
    <property type="entry name" value="SUGAR KINASE"/>
    <property type="match status" value="1"/>
</dbReference>
<evidence type="ECO:0000259" key="13">
    <source>
        <dbReference type="Pfam" id="PF00294"/>
    </source>
</evidence>
<dbReference type="GO" id="GO:0005524">
    <property type="term" value="F:ATP binding"/>
    <property type="evidence" value="ECO:0007669"/>
    <property type="project" value="UniProtKB-UniRule"/>
</dbReference>